<comment type="caution">
    <text evidence="4">The sequence shown here is derived from an EMBL/GenBank/DDBJ whole genome shotgun (WGS) entry which is preliminary data.</text>
</comment>
<keyword evidence="1" id="KW-1133">Transmembrane helix</keyword>
<feature type="transmembrane region" description="Helical" evidence="1">
    <location>
        <begin position="212"/>
        <end position="235"/>
    </location>
</feature>
<dbReference type="OrthoDB" id="9810871at2"/>
<keyword evidence="1" id="KW-0812">Transmembrane</keyword>
<feature type="signal peptide" evidence="2">
    <location>
        <begin position="1"/>
        <end position="22"/>
    </location>
</feature>
<evidence type="ECO:0000256" key="2">
    <source>
        <dbReference type="SAM" id="SignalP"/>
    </source>
</evidence>
<evidence type="ECO:0000313" key="4">
    <source>
        <dbReference type="EMBL" id="TFB75803.1"/>
    </source>
</evidence>
<name>A0A4R8V300_9MICO</name>
<keyword evidence="1" id="KW-0472">Membrane</keyword>
<dbReference type="Pfam" id="PF07987">
    <property type="entry name" value="DUF1775"/>
    <property type="match status" value="1"/>
</dbReference>
<dbReference type="Gene3D" id="2.60.40.2230">
    <property type="entry name" value="Uncharacterised protein YcnI-like PF07987, DUF1775"/>
    <property type="match status" value="1"/>
</dbReference>
<protein>
    <submittedName>
        <fullName evidence="4">DUF1775 domain-containing protein</fullName>
    </submittedName>
</protein>
<feature type="domain" description="YncI copper-binding" evidence="3">
    <location>
        <begin position="30"/>
        <end position="175"/>
    </location>
</feature>
<proteinExistence type="predicted"/>
<keyword evidence="5" id="KW-1185">Reference proteome</keyword>
<dbReference type="Proteomes" id="UP000298173">
    <property type="component" value="Unassembled WGS sequence"/>
</dbReference>
<reference evidence="4 5" key="1">
    <citation type="submission" date="2019-03" db="EMBL/GenBank/DDBJ databases">
        <title>Genomics of glacier-inhabiting Cryobacterium strains.</title>
        <authorList>
            <person name="Liu Q."/>
            <person name="Xin Y.-H."/>
        </authorList>
    </citation>
    <scope>NUCLEOTIDE SEQUENCE [LARGE SCALE GENOMIC DNA]</scope>
    <source>
        <strain evidence="4 5">HLT2-23</strain>
    </source>
</reference>
<evidence type="ECO:0000259" key="3">
    <source>
        <dbReference type="Pfam" id="PF07987"/>
    </source>
</evidence>
<evidence type="ECO:0000313" key="5">
    <source>
        <dbReference type="Proteomes" id="UP000298173"/>
    </source>
</evidence>
<dbReference type="InterPro" id="IPR012533">
    <property type="entry name" value="YcnI-copper_dom"/>
</dbReference>
<sequence>MKFTTPLIATSALATGVLLALAAPLAASAHVSVTPDATGAGASTVLTFSTAHGCECSSTTTMTIDIPESITSVSPTVNPGWTVEKVAVDLATPIDDGHGNEITTRVGQITYSATTPLPDGFRDTFALSLQLPADAEGETLEFPVLQTCEMGETNWNETTVDGEDEPALPAPFVTVTAATGDAHGHNDAGAETVATHDDAAAVTATSASADDVLARVLGAGGLVVGAVGIVLAVTARRKQSA</sequence>
<organism evidence="4 5">
    <name type="scientific">Cryobacterium glaciale</name>
    <dbReference type="NCBI Taxonomy" id="1259145"/>
    <lineage>
        <taxon>Bacteria</taxon>
        <taxon>Bacillati</taxon>
        <taxon>Actinomycetota</taxon>
        <taxon>Actinomycetes</taxon>
        <taxon>Micrococcales</taxon>
        <taxon>Microbacteriaceae</taxon>
        <taxon>Cryobacterium</taxon>
    </lineage>
</organism>
<dbReference type="EMBL" id="SOEY01000007">
    <property type="protein sequence ID" value="TFB75803.1"/>
    <property type="molecule type" value="Genomic_DNA"/>
</dbReference>
<dbReference type="RefSeq" id="WP_134501701.1">
    <property type="nucleotide sequence ID" value="NZ_SOEY01000007.1"/>
</dbReference>
<accession>A0A4R8V300</accession>
<dbReference type="AlphaFoldDB" id="A0A4R8V300"/>
<evidence type="ECO:0000256" key="1">
    <source>
        <dbReference type="SAM" id="Phobius"/>
    </source>
</evidence>
<dbReference type="InterPro" id="IPR038507">
    <property type="entry name" value="YcnI-like_sf"/>
</dbReference>
<gene>
    <name evidence="4" type="ORF">E3O06_03915</name>
</gene>
<feature type="chain" id="PRO_5038799235" evidence="2">
    <location>
        <begin position="23"/>
        <end position="241"/>
    </location>
</feature>
<dbReference type="CDD" id="cd08545">
    <property type="entry name" value="YcnI_like"/>
    <property type="match status" value="1"/>
</dbReference>
<keyword evidence="2" id="KW-0732">Signal</keyword>